<accession>A0ABT7C9V2</accession>
<feature type="domain" description="DUF3322" evidence="2">
    <location>
        <begin position="15"/>
        <end position="200"/>
    </location>
</feature>
<evidence type="ECO:0008006" key="5">
    <source>
        <dbReference type="Google" id="ProtNLM"/>
    </source>
</evidence>
<protein>
    <recommendedName>
        <fullName evidence="5">DUF3322 and DUF2220 domain-containing protein</fullName>
    </recommendedName>
</protein>
<dbReference type="Pfam" id="PF09983">
    <property type="entry name" value="JetD_C"/>
    <property type="match status" value="1"/>
</dbReference>
<proteinExistence type="predicted"/>
<keyword evidence="4" id="KW-1185">Reference proteome</keyword>
<dbReference type="EMBL" id="PXVD01000017">
    <property type="protein sequence ID" value="MDJ1371893.1"/>
    <property type="molecule type" value="Genomic_DNA"/>
</dbReference>
<dbReference type="RefSeq" id="WP_026937215.1">
    <property type="nucleotide sequence ID" value="NZ_CP028426.1"/>
</dbReference>
<dbReference type="InterPro" id="IPR024537">
    <property type="entry name" value="DUF3322"/>
</dbReference>
<organism evidence="3 4">
    <name type="scientific">Gulosibacter molinativorax</name>
    <dbReference type="NCBI Taxonomy" id="256821"/>
    <lineage>
        <taxon>Bacteria</taxon>
        <taxon>Bacillati</taxon>
        <taxon>Actinomycetota</taxon>
        <taxon>Actinomycetes</taxon>
        <taxon>Micrococcales</taxon>
        <taxon>Microbacteriaceae</taxon>
        <taxon>Gulosibacter</taxon>
    </lineage>
</organism>
<reference evidence="3" key="1">
    <citation type="submission" date="2018-03" db="EMBL/GenBank/DDBJ databases">
        <authorList>
            <person name="Nunes O.C."/>
            <person name="Lopes A.R."/>
            <person name="Froufe H."/>
            <person name="Munoz-Merida A."/>
            <person name="Barroso C."/>
            <person name="Egas C."/>
        </authorList>
    </citation>
    <scope>NUCLEOTIDE SEQUENCE</scope>
    <source>
        <strain evidence="3">ON4</strain>
    </source>
</reference>
<dbReference type="InterPro" id="IPR024534">
    <property type="entry name" value="JetD_C"/>
</dbReference>
<sequence>MSTGRQQGPASWTTPADIEKRIGRRWDSGELLRNHAAGAPFATIDVPLRGPSSADLTEHLDEARRWVSGLERAAEGGAGFRLVEKHVGGRSLGRTQLPGRALIESYEQAWRMLGVAGRDGDVERFDDVLRRSALIPAARDWVIAHPLKAIELADEWPAILAARDWLEWNRGTGKFLREIDAPGVDTKLVERRRGVLAEMLGVSGRAEEFLTGLGLGRKPVMVRMRFDPSLFGLPVELSEASFRVQELTRLQPPVERALIVENEISYLSAPIPERGVVLWGRGFDAVAPASLAWLGAAAARGEVRYWGDLDTHGFAILNRVRAQLPGVRSVLMDRSTLLAHEERWGTEPSPTSAMLPNLTDTEASLFNDLVSDRYAPRLRLEQERIDWDWVLDALGR</sequence>
<reference evidence="3" key="2">
    <citation type="journal article" date="2022" name="Sci. Rep.">
        <title>In silico prediction of the enzymes involved in the degradation of the herbicide molinate by Gulosibacter molinativorax ON4T.</title>
        <authorList>
            <person name="Lopes A.R."/>
            <person name="Bunin E."/>
            <person name="Viana A.T."/>
            <person name="Froufe H."/>
            <person name="Munoz-Merida A."/>
            <person name="Pinho D."/>
            <person name="Figueiredo J."/>
            <person name="Barroso C."/>
            <person name="Vaz-Moreira I."/>
            <person name="Bellanger X."/>
            <person name="Egas C."/>
            <person name="Nunes O.C."/>
        </authorList>
    </citation>
    <scope>NUCLEOTIDE SEQUENCE</scope>
    <source>
        <strain evidence="3">ON4</strain>
    </source>
</reference>
<dbReference type="InterPro" id="IPR014544">
    <property type="entry name" value="UCP028408"/>
</dbReference>
<dbReference type="Proteomes" id="UP001170379">
    <property type="component" value="Unassembled WGS sequence"/>
</dbReference>
<name>A0ABT7C9V2_9MICO</name>
<comment type="caution">
    <text evidence="3">The sequence shown here is derived from an EMBL/GenBank/DDBJ whole genome shotgun (WGS) entry which is preliminary data.</text>
</comment>
<gene>
    <name evidence="3" type="ORF">C7K25_11030</name>
</gene>
<evidence type="ECO:0000259" key="2">
    <source>
        <dbReference type="Pfam" id="PF11795"/>
    </source>
</evidence>
<evidence type="ECO:0000313" key="4">
    <source>
        <dbReference type="Proteomes" id="UP001170379"/>
    </source>
</evidence>
<dbReference type="Pfam" id="PF11795">
    <property type="entry name" value="DUF3322"/>
    <property type="match status" value="1"/>
</dbReference>
<feature type="domain" description="Wadjet protein JetD C-terminal" evidence="1">
    <location>
        <begin position="214"/>
        <end position="393"/>
    </location>
</feature>
<evidence type="ECO:0000313" key="3">
    <source>
        <dbReference type="EMBL" id="MDJ1371893.1"/>
    </source>
</evidence>
<evidence type="ECO:0000259" key="1">
    <source>
        <dbReference type="Pfam" id="PF09983"/>
    </source>
</evidence>
<dbReference type="PIRSF" id="PIRSF028408">
    <property type="entry name" value="UCP028408"/>
    <property type="match status" value="1"/>
</dbReference>